<accession>A0ACC2BXW5</accession>
<evidence type="ECO:0000313" key="2">
    <source>
        <dbReference type="Proteomes" id="UP001162992"/>
    </source>
</evidence>
<organism evidence="1 2">
    <name type="scientific">Diphasiastrum complanatum</name>
    <name type="common">Issler's clubmoss</name>
    <name type="synonym">Lycopodium complanatum</name>
    <dbReference type="NCBI Taxonomy" id="34168"/>
    <lineage>
        <taxon>Eukaryota</taxon>
        <taxon>Viridiplantae</taxon>
        <taxon>Streptophyta</taxon>
        <taxon>Embryophyta</taxon>
        <taxon>Tracheophyta</taxon>
        <taxon>Lycopodiopsida</taxon>
        <taxon>Lycopodiales</taxon>
        <taxon>Lycopodiaceae</taxon>
        <taxon>Lycopodioideae</taxon>
        <taxon>Diphasiastrum</taxon>
    </lineage>
</organism>
<evidence type="ECO:0000313" key="1">
    <source>
        <dbReference type="EMBL" id="KAJ7534610.1"/>
    </source>
</evidence>
<proteinExistence type="predicted"/>
<name>A0ACC2BXW5_DIPCM</name>
<sequence>MCNIVEERSAAVVGSRVMMDIRHRAFLLLAFMIGHASVQPVVGVENAVTEWNAVTQKIVRLLGVPNQIAARTYALVHISQYKALQAAYKANLSYPEAAAAYAGHYVLSELFPTQQSPIFDGFIAKQVLPLKLSVKEDALICEVAYAYPKSLLKQRVFDGSQKWAKFVPARQNGPTGLYQFTPNQTFALYPQLGETKTFVIKSVEDYDVFGGPPEIPSKEYDHNYNTIREVGDASSQSQTVQEKDTALFWEDGANTSALSGHLFNVSLAIVGSELSLKQTAKLFATYAIAGYDAQIAIWHQKYKYLFWRPITAVRQGDANHKPYPGYTPVLKTPPHPEYPSGHATIAGAYASVVSRFLGKAVSDKAPHGPFQVETESYDLPPRTYETIDGPATDVQKSRVYGGVHFPKSCEDGYKIGVKVGNFVWDHFEEIFGKL</sequence>
<reference evidence="2" key="1">
    <citation type="journal article" date="2024" name="Proc. Natl. Acad. Sci. U.S.A.">
        <title>Extraordinary preservation of gene collinearity over three hundred million years revealed in homosporous lycophytes.</title>
        <authorList>
            <person name="Li C."/>
            <person name="Wickell D."/>
            <person name="Kuo L.Y."/>
            <person name="Chen X."/>
            <person name="Nie B."/>
            <person name="Liao X."/>
            <person name="Peng D."/>
            <person name="Ji J."/>
            <person name="Jenkins J."/>
            <person name="Williams M."/>
            <person name="Shu S."/>
            <person name="Plott C."/>
            <person name="Barry K."/>
            <person name="Rajasekar S."/>
            <person name="Grimwood J."/>
            <person name="Han X."/>
            <person name="Sun S."/>
            <person name="Hou Z."/>
            <person name="He W."/>
            <person name="Dai G."/>
            <person name="Sun C."/>
            <person name="Schmutz J."/>
            <person name="Leebens-Mack J.H."/>
            <person name="Li F.W."/>
            <person name="Wang L."/>
        </authorList>
    </citation>
    <scope>NUCLEOTIDE SEQUENCE [LARGE SCALE GENOMIC DNA]</scope>
    <source>
        <strain evidence="2">cv. PW_Plant_1</strain>
    </source>
</reference>
<dbReference type="EMBL" id="CM055104">
    <property type="protein sequence ID" value="KAJ7534610.1"/>
    <property type="molecule type" value="Genomic_DNA"/>
</dbReference>
<comment type="caution">
    <text evidence="1">The sequence shown here is derived from an EMBL/GenBank/DDBJ whole genome shotgun (WGS) entry which is preliminary data.</text>
</comment>
<keyword evidence="2" id="KW-1185">Reference proteome</keyword>
<gene>
    <name evidence="1" type="ORF">O6H91_13G102500</name>
</gene>
<protein>
    <submittedName>
        <fullName evidence="1">Uncharacterized protein</fullName>
    </submittedName>
</protein>
<dbReference type="Proteomes" id="UP001162992">
    <property type="component" value="Chromosome 13"/>
</dbReference>